<keyword evidence="3" id="KW-1185">Reference proteome</keyword>
<sequence>MLLRYPVAPEAPLLYAPNWELRSSPYHGPKHYYRPGHCDYSVCRAPGSIQSEPMEACFNTFSRSDKLEIFILIFALYLLLITLGDSYGKITTMDIGDLFHCPTAWDIILWEARKIARKSIRILYYFSDNGIIYTRSIFFLLEEL</sequence>
<reference evidence="2" key="1">
    <citation type="submission" date="2021-01" db="EMBL/GenBank/DDBJ databases">
        <authorList>
            <consortium name="Aspergillus luchuensis mut. kawachii IFO 4304 genome sequencing consortium"/>
            <person name="Kazuki M."/>
            <person name="Futagami T."/>
        </authorList>
    </citation>
    <scope>NUCLEOTIDE SEQUENCE</scope>
    <source>
        <strain evidence="2">IFO 4308</strain>
    </source>
</reference>
<name>A0A7R7WHX5_ASPKA</name>
<accession>A0A7R7WHX5</accession>
<feature type="transmembrane region" description="Helical" evidence="1">
    <location>
        <begin position="69"/>
        <end position="88"/>
    </location>
</feature>
<evidence type="ECO:0000256" key="1">
    <source>
        <dbReference type="SAM" id="Phobius"/>
    </source>
</evidence>
<dbReference type="KEGG" id="aluc:AKAW2_70137A"/>
<dbReference type="GeneID" id="64964580"/>
<dbReference type="AlphaFoldDB" id="A0A7R7WHX5"/>
<evidence type="ECO:0000313" key="3">
    <source>
        <dbReference type="Proteomes" id="UP000661280"/>
    </source>
</evidence>
<dbReference type="Proteomes" id="UP000661280">
    <property type="component" value="Chromosome 7"/>
</dbReference>
<dbReference type="RefSeq" id="XP_041547021.1">
    <property type="nucleotide sequence ID" value="XM_041682685.1"/>
</dbReference>
<evidence type="ECO:0000313" key="2">
    <source>
        <dbReference type="EMBL" id="BCS03259.1"/>
    </source>
</evidence>
<keyword evidence="1" id="KW-1133">Transmembrane helix</keyword>
<gene>
    <name evidence="2" type="ORF">AKAW2_70137A</name>
</gene>
<reference evidence="2" key="2">
    <citation type="submission" date="2021-02" db="EMBL/GenBank/DDBJ databases">
        <title>Aspergillus luchuensis mut. kawachii IFO 4304 genome sequence.</title>
        <authorList>
            <person name="Mori K."/>
            <person name="Kadooka C."/>
            <person name="Goto M."/>
            <person name="Futagami T."/>
        </authorList>
    </citation>
    <scope>NUCLEOTIDE SEQUENCE</scope>
    <source>
        <strain evidence="2">IFO 4308</strain>
    </source>
</reference>
<organism evidence="2 3">
    <name type="scientific">Aspergillus kawachii</name>
    <name type="common">White koji mold</name>
    <name type="synonym">Aspergillus awamori var. kawachi</name>
    <dbReference type="NCBI Taxonomy" id="1069201"/>
    <lineage>
        <taxon>Eukaryota</taxon>
        <taxon>Fungi</taxon>
        <taxon>Dikarya</taxon>
        <taxon>Ascomycota</taxon>
        <taxon>Pezizomycotina</taxon>
        <taxon>Eurotiomycetes</taxon>
        <taxon>Eurotiomycetidae</taxon>
        <taxon>Eurotiales</taxon>
        <taxon>Aspergillaceae</taxon>
        <taxon>Aspergillus</taxon>
        <taxon>Aspergillus subgen. Circumdati</taxon>
    </lineage>
</organism>
<keyword evidence="1" id="KW-0812">Transmembrane</keyword>
<protein>
    <submittedName>
        <fullName evidence="2">Uncharacterized protein</fullName>
    </submittedName>
</protein>
<dbReference type="EMBL" id="AP024431">
    <property type="protein sequence ID" value="BCS03259.1"/>
    <property type="molecule type" value="Genomic_DNA"/>
</dbReference>
<proteinExistence type="predicted"/>
<keyword evidence="1" id="KW-0472">Membrane</keyword>